<reference evidence="2" key="1">
    <citation type="journal article" date="2023" name="Proc. Natl. Acad. Sci. U.S.A.">
        <title>Genomic and structural basis for evolution of tropane alkaloid biosynthesis.</title>
        <authorList>
            <person name="Wanga Y.-J."/>
            <person name="Taina T."/>
            <person name="Yua J.-Y."/>
            <person name="Lia J."/>
            <person name="Xua B."/>
            <person name="Chenc J."/>
            <person name="D'Auriad J.C."/>
            <person name="Huanga J.-P."/>
            <person name="Huanga S.-X."/>
        </authorList>
    </citation>
    <scope>NUCLEOTIDE SEQUENCE [LARGE SCALE GENOMIC DNA]</scope>
    <source>
        <strain evidence="2">cv. KIB-2019</strain>
    </source>
</reference>
<dbReference type="Proteomes" id="UP001152561">
    <property type="component" value="Unassembled WGS sequence"/>
</dbReference>
<sequence>MEIEASSTQDAQVILIANYLETEQVCRTTATTFTNFCNTKSIVEMITLGGDAELELVDSLDLSFKGVVFSVRPPKKS</sequence>
<organism evidence="1 2">
    <name type="scientific">Anisodus acutangulus</name>
    <dbReference type="NCBI Taxonomy" id="402998"/>
    <lineage>
        <taxon>Eukaryota</taxon>
        <taxon>Viridiplantae</taxon>
        <taxon>Streptophyta</taxon>
        <taxon>Embryophyta</taxon>
        <taxon>Tracheophyta</taxon>
        <taxon>Spermatophyta</taxon>
        <taxon>Magnoliopsida</taxon>
        <taxon>eudicotyledons</taxon>
        <taxon>Gunneridae</taxon>
        <taxon>Pentapetalae</taxon>
        <taxon>asterids</taxon>
        <taxon>lamiids</taxon>
        <taxon>Solanales</taxon>
        <taxon>Solanaceae</taxon>
        <taxon>Solanoideae</taxon>
        <taxon>Hyoscyameae</taxon>
        <taxon>Anisodus</taxon>
    </lineage>
</organism>
<proteinExistence type="predicted"/>
<accession>A0A9Q1RMD9</accession>
<dbReference type="EMBL" id="JAJAGQ010000005">
    <property type="protein sequence ID" value="KAJ8563717.1"/>
    <property type="molecule type" value="Genomic_DNA"/>
</dbReference>
<dbReference type="OrthoDB" id="5575062at2759"/>
<keyword evidence="2" id="KW-1185">Reference proteome</keyword>
<dbReference type="AlphaFoldDB" id="A0A9Q1RMD9"/>
<gene>
    <name evidence="1" type="ORF">K7X08_032169</name>
</gene>
<name>A0A9Q1RMD9_9SOLA</name>
<comment type="caution">
    <text evidence="1">The sequence shown here is derived from an EMBL/GenBank/DDBJ whole genome shotgun (WGS) entry which is preliminary data.</text>
</comment>
<evidence type="ECO:0000313" key="2">
    <source>
        <dbReference type="Proteomes" id="UP001152561"/>
    </source>
</evidence>
<evidence type="ECO:0000313" key="1">
    <source>
        <dbReference type="EMBL" id="KAJ8563717.1"/>
    </source>
</evidence>
<protein>
    <submittedName>
        <fullName evidence="1">Uncharacterized protein</fullName>
    </submittedName>
</protein>